<dbReference type="InterPro" id="IPR036291">
    <property type="entry name" value="NAD(P)-bd_dom_sf"/>
</dbReference>
<gene>
    <name evidence="3" type="ORF">ACFSNC_23240</name>
</gene>
<sequence>MTLSAPQSPAAARPLALVTGAAVRIGRAISLALASAGYDLIVHTRHPGPAASSIGGEIEARGARAHLVHAELSDAAAVAALLPACARFGVVRLLVNNASEFHPDAAGSLSPELWNRHFAVNLRAPVFLAEAFAAQLPAGETGAVVNLIDQRVLKPTPHYLSYSLTKQGLWAATRLLAQSLAPRVRVNAVSPGPTFANSRQSLEDFARQSASVPLGRGPQPEEVAAAVLFLARAESVTGQMLTVDGGQHMAWQTPDTEVPD</sequence>
<dbReference type="RefSeq" id="WP_213355593.1">
    <property type="nucleotide sequence ID" value="NZ_JAHBGB010000044.1"/>
</dbReference>
<dbReference type="Proteomes" id="UP001597299">
    <property type="component" value="Unassembled WGS sequence"/>
</dbReference>
<evidence type="ECO:0000313" key="3">
    <source>
        <dbReference type="EMBL" id="MFD2143334.1"/>
    </source>
</evidence>
<reference evidence="4" key="1">
    <citation type="journal article" date="2019" name="Int. J. Syst. Evol. Microbiol.">
        <title>The Global Catalogue of Microorganisms (GCM) 10K type strain sequencing project: providing services to taxonomists for standard genome sequencing and annotation.</title>
        <authorList>
            <consortium name="The Broad Institute Genomics Platform"/>
            <consortium name="The Broad Institute Genome Sequencing Center for Infectious Disease"/>
            <person name="Wu L."/>
            <person name="Ma J."/>
        </authorList>
    </citation>
    <scope>NUCLEOTIDE SEQUENCE [LARGE SCALE GENOMIC DNA]</scope>
    <source>
        <strain evidence="4">CCM 7435</strain>
    </source>
</reference>
<comment type="similarity">
    <text evidence="1">Belongs to the short-chain dehydrogenases/reductases (SDR) family.</text>
</comment>
<keyword evidence="4" id="KW-1185">Reference proteome</keyword>
<dbReference type="SUPFAM" id="SSF51735">
    <property type="entry name" value="NAD(P)-binding Rossmann-fold domains"/>
    <property type="match status" value="1"/>
</dbReference>
<proteinExistence type="inferred from homology"/>
<dbReference type="NCBIfam" id="NF006597">
    <property type="entry name" value="PRK09134.1"/>
    <property type="match status" value="1"/>
</dbReference>
<dbReference type="Pfam" id="PF13561">
    <property type="entry name" value="adh_short_C2"/>
    <property type="match status" value="1"/>
</dbReference>
<evidence type="ECO:0000313" key="4">
    <source>
        <dbReference type="Proteomes" id="UP001597299"/>
    </source>
</evidence>
<dbReference type="InterPro" id="IPR002347">
    <property type="entry name" value="SDR_fam"/>
</dbReference>
<protein>
    <submittedName>
        <fullName evidence="3">SDR family oxidoreductase</fullName>
    </submittedName>
</protein>
<comment type="caution">
    <text evidence="3">The sequence shown here is derived from an EMBL/GenBank/DDBJ whole genome shotgun (WGS) entry which is preliminary data.</text>
</comment>
<evidence type="ECO:0000256" key="1">
    <source>
        <dbReference type="ARBA" id="ARBA00006484"/>
    </source>
</evidence>
<dbReference type="PANTHER" id="PTHR43639:SF1">
    <property type="entry name" value="SHORT-CHAIN DEHYDROGENASE_REDUCTASE FAMILY PROTEIN"/>
    <property type="match status" value="1"/>
</dbReference>
<keyword evidence="2" id="KW-0560">Oxidoreductase</keyword>
<dbReference type="EMBL" id="JBHUHD010000001">
    <property type="protein sequence ID" value="MFD2143334.1"/>
    <property type="molecule type" value="Genomic_DNA"/>
</dbReference>
<evidence type="ECO:0000256" key="2">
    <source>
        <dbReference type="ARBA" id="ARBA00023002"/>
    </source>
</evidence>
<dbReference type="PRINTS" id="PR00081">
    <property type="entry name" value="GDHRDH"/>
</dbReference>
<dbReference type="Gene3D" id="3.40.50.720">
    <property type="entry name" value="NAD(P)-binding Rossmann-like Domain"/>
    <property type="match status" value="1"/>
</dbReference>
<organism evidence="3 4">
    <name type="scientific">Ancylobacter oerskovii</name>
    <dbReference type="NCBI Taxonomy" id="459519"/>
    <lineage>
        <taxon>Bacteria</taxon>
        <taxon>Pseudomonadati</taxon>
        <taxon>Pseudomonadota</taxon>
        <taxon>Alphaproteobacteria</taxon>
        <taxon>Hyphomicrobiales</taxon>
        <taxon>Xanthobacteraceae</taxon>
        <taxon>Ancylobacter</taxon>
    </lineage>
</organism>
<name>A0ABW4Z3Y5_9HYPH</name>
<accession>A0ABW4Z3Y5</accession>
<dbReference type="PANTHER" id="PTHR43639">
    <property type="entry name" value="OXIDOREDUCTASE, SHORT-CHAIN DEHYDROGENASE/REDUCTASE FAMILY (AFU_ORTHOLOGUE AFUA_5G02870)"/>
    <property type="match status" value="1"/>
</dbReference>